<dbReference type="InterPro" id="IPR015433">
    <property type="entry name" value="PI3/4_kinase"/>
</dbReference>
<evidence type="ECO:0000256" key="8">
    <source>
        <dbReference type="SAM" id="MobiDB-lite"/>
    </source>
</evidence>
<dbReference type="InterPro" id="IPR057754">
    <property type="entry name" value="PI4-kinase_beta/PIK1_cat"/>
</dbReference>
<name>A0ABY6LGK2_9ARAC</name>
<evidence type="ECO:0000256" key="6">
    <source>
        <dbReference type="ARBA" id="ARBA00037860"/>
    </source>
</evidence>
<evidence type="ECO:0000313" key="12">
    <source>
        <dbReference type="Proteomes" id="UP001235939"/>
    </source>
</evidence>
<dbReference type="Pfam" id="PF21245">
    <property type="entry name" value="PI4KB-PIK1_PIK"/>
    <property type="match status" value="1"/>
</dbReference>
<gene>
    <name evidence="11" type="ORF">LAZ67_18001988</name>
</gene>
<dbReference type="PANTHER" id="PTHR10048:SF22">
    <property type="entry name" value="PHOSPHATIDYLINOSITOL 4-KINASE BETA"/>
    <property type="match status" value="1"/>
</dbReference>
<comment type="catalytic activity">
    <reaction evidence="5">
        <text>a 1,2-diacyl-sn-glycero-3-phospho-(1D-myo-inositol) + ATP = a 1,2-diacyl-sn-glycero-3-phospho-(1D-myo-inositol 4-phosphate) + ADP + H(+)</text>
        <dbReference type="Rhea" id="RHEA:19877"/>
        <dbReference type="ChEBI" id="CHEBI:15378"/>
        <dbReference type="ChEBI" id="CHEBI:30616"/>
        <dbReference type="ChEBI" id="CHEBI:57880"/>
        <dbReference type="ChEBI" id="CHEBI:58178"/>
        <dbReference type="ChEBI" id="CHEBI:456216"/>
        <dbReference type="EC" id="2.7.1.67"/>
    </reaction>
    <physiologicalReaction direction="left-to-right" evidence="5">
        <dbReference type="Rhea" id="RHEA:19878"/>
    </physiologicalReaction>
</comment>
<dbReference type="CDD" id="cd05168">
    <property type="entry name" value="PI4Kc_III_beta"/>
    <property type="match status" value="1"/>
</dbReference>
<dbReference type="Proteomes" id="UP001235939">
    <property type="component" value="Chromosome 18"/>
</dbReference>
<evidence type="ECO:0000259" key="10">
    <source>
        <dbReference type="PROSITE" id="PS51545"/>
    </source>
</evidence>
<feature type="domain" description="PI3K/PI4K catalytic" evidence="9">
    <location>
        <begin position="350"/>
        <end position="618"/>
    </location>
</feature>
<organism evidence="11 12">
    <name type="scientific">Cordylochernes scorpioides</name>
    <dbReference type="NCBI Taxonomy" id="51811"/>
    <lineage>
        <taxon>Eukaryota</taxon>
        <taxon>Metazoa</taxon>
        <taxon>Ecdysozoa</taxon>
        <taxon>Arthropoda</taxon>
        <taxon>Chelicerata</taxon>
        <taxon>Arachnida</taxon>
        <taxon>Pseudoscorpiones</taxon>
        <taxon>Cheliferoidea</taxon>
        <taxon>Chernetidae</taxon>
        <taxon>Cordylochernes</taxon>
    </lineage>
</organism>
<keyword evidence="4" id="KW-0418">Kinase</keyword>
<dbReference type="InterPro" id="IPR036940">
    <property type="entry name" value="PI3/4_kinase_cat_sf"/>
</dbReference>
<keyword evidence="12" id="KW-1185">Reference proteome</keyword>
<dbReference type="PROSITE" id="PS00916">
    <property type="entry name" value="PI3_4_KINASE_2"/>
    <property type="match status" value="1"/>
</dbReference>
<dbReference type="InterPro" id="IPR018936">
    <property type="entry name" value="PI3/4_kinase_CS"/>
</dbReference>
<comment type="subcellular location">
    <subcellularLocation>
        <location evidence="1">Mitochondrion outer membrane</location>
        <topology evidence="1">Peripheral membrane protein</topology>
    </subcellularLocation>
    <subcellularLocation>
        <location evidence="6">Rough endoplasmic reticulum membrane</location>
        <topology evidence="6">Peripheral membrane protein</topology>
    </subcellularLocation>
</comment>
<evidence type="ECO:0000313" key="11">
    <source>
        <dbReference type="EMBL" id="UYV80198.1"/>
    </source>
</evidence>
<dbReference type="InterPro" id="IPR000403">
    <property type="entry name" value="PI3/4_kinase_cat_dom"/>
</dbReference>
<evidence type="ECO:0000256" key="4">
    <source>
        <dbReference type="ARBA" id="ARBA00022777"/>
    </source>
</evidence>
<dbReference type="Gene3D" id="3.30.1010.10">
    <property type="entry name" value="Phosphatidylinositol 3-kinase Catalytic Subunit, Chain A, domain 4"/>
    <property type="match status" value="1"/>
</dbReference>
<dbReference type="SMART" id="SM00146">
    <property type="entry name" value="PI3Kc"/>
    <property type="match status" value="1"/>
</dbReference>
<evidence type="ECO:0000256" key="7">
    <source>
        <dbReference type="ARBA" id="ARBA00039877"/>
    </source>
</evidence>
<evidence type="ECO:0000256" key="2">
    <source>
        <dbReference type="ARBA" id="ARBA00012169"/>
    </source>
</evidence>
<accession>A0ABY6LGK2</accession>
<dbReference type="InterPro" id="IPR001263">
    <property type="entry name" value="PI3K_accessory_dom"/>
</dbReference>
<dbReference type="EMBL" id="CP092880">
    <property type="protein sequence ID" value="UYV80198.1"/>
    <property type="molecule type" value="Genomic_DNA"/>
</dbReference>
<evidence type="ECO:0000259" key="9">
    <source>
        <dbReference type="PROSITE" id="PS50290"/>
    </source>
</evidence>
<dbReference type="Gene3D" id="1.10.1070.11">
    <property type="entry name" value="Phosphatidylinositol 3-/4-kinase, catalytic domain"/>
    <property type="match status" value="1"/>
</dbReference>
<evidence type="ECO:0000256" key="5">
    <source>
        <dbReference type="ARBA" id="ARBA00036767"/>
    </source>
</evidence>
<dbReference type="EC" id="2.7.1.67" evidence="2"/>
<feature type="compositionally biased region" description="Basic and acidic residues" evidence="8">
    <location>
        <begin position="292"/>
        <end position="303"/>
    </location>
</feature>
<dbReference type="SUPFAM" id="SSF56112">
    <property type="entry name" value="Protein kinase-like (PK-like)"/>
    <property type="match status" value="1"/>
</dbReference>
<proteinExistence type="predicted"/>
<reference evidence="11 12" key="1">
    <citation type="submission" date="2022-01" db="EMBL/GenBank/DDBJ databases">
        <title>A chromosomal length assembly of Cordylochernes scorpioides.</title>
        <authorList>
            <person name="Zeh D."/>
            <person name="Zeh J."/>
        </authorList>
    </citation>
    <scope>NUCLEOTIDE SEQUENCE [LARGE SCALE GENOMIC DNA]</scope>
    <source>
        <strain evidence="11">IN4F17</strain>
        <tissue evidence="11">Whole Body</tissue>
    </source>
</reference>
<keyword evidence="3" id="KW-0808">Transferase</keyword>
<sequence length="633" mass="71374">MFNFEEQDVDFYLPQLVSLYVHHSDVAEAIHPYLVHRCRSSVEFSLRLVWLLSAFSLEHTKKSRASKLKSLIMAEEFRPRPLTMHYSTPVLSPSKKTHQRSFSDATGFSSEAGVWKRQHTSSPPGQHYKLGDLASGHAFDNGCSCLEGGEGQKGCRCQAPRLGPEQEFVRALISIGLRLQVAPTKELKNQRLQAELSMLNLNLPARVWLPLKSEDPHVVVRIPPAEAAVLNSKDKAPYLIYVEIISNSGGSLPPKMAPAHLRQTRSEENLPDYFTMNFCLEDGEEEDDPELPECHRQPDRDTISQDSGTSADPVFVAAGDIRRRLSESINIPLTSFKRDPEDPSAAALKEPWDLKVVRIRAESPYGHLENWRLEAAIVKCGDDLRQDLLASQLLAALRRTWTAERVPLWLRPYAILVLSRDSGLIEPILNTVSLHQIKKNGKGLSLLQYFIQEFGEPTSEGFLSAQRNFVESCAAYSLFSYLLQVKDRHNGNILLDAEGHILHIDFGFILSCSPKNLGFENSPFKFTNEFVEVMGGLESDMFQYFKILILQGLVAARKHHEQLLTLVEASSAQLPCFRTSSPGAVVCQLRERFHLGRTEEQLRILVDTMVESSLHSFTTKLYDGYQWLTNGIH</sequence>
<dbReference type="PROSITE" id="PS51545">
    <property type="entry name" value="PIK_HELICAL"/>
    <property type="match status" value="1"/>
</dbReference>
<dbReference type="PROSITE" id="PS50290">
    <property type="entry name" value="PI3_4_KINASE_3"/>
    <property type="match status" value="1"/>
</dbReference>
<dbReference type="InterPro" id="IPR011009">
    <property type="entry name" value="Kinase-like_dom_sf"/>
</dbReference>
<feature type="domain" description="PIK helical" evidence="10">
    <location>
        <begin position="1"/>
        <end position="75"/>
    </location>
</feature>
<dbReference type="Pfam" id="PF00454">
    <property type="entry name" value="PI3_PI4_kinase"/>
    <property type="match status" value="1"/>
</dbReference>
<dbReference type="PANTHER" id="PTHR10048">
    <property type="entry name" value="PHOSPHATIDYLINOSITOL KINASE"/>
    <property type="match status" value="1"/>
</dbReference>
<protein>
    <recommendedName>
        <fullName evidence="7">Phosphatidylinositol 4-kinase beta</fullName>
        <ecNumber evidence="2">2.7.1.67</ecNumber>
    </recommendedName>
</protein>
<evidence type="ECO:0000256" key="3">
    <source>
        <dbReference type="ARBA" id="ARBA00022679"/>
    </source>
</evidence>
<feature type="region of interest" description="Disordered" evidence="8">
    <location>
        <begin position="284"/>
        <end position="311"/>
    </location>
</feature>
<dbReference type="PROSITE" id="PS00915">
    <property type="entry name" value="PI3_4_KINASE_1"/>
    <property type="match status" value="1"/>
</dbReference>
<dbReference type="InterPro" id="IPR049160">
    <property type="entry name" value="PI4KB-PIK1_PIK"/>
</dbReference>
<evidence type="ECO:0000256" key="1">
    <source>
        <dbReference type="ARBA" id="ARBA00004450"/>
    </source>
</evidence>